<feature type="transmembrane region" description="Helical" evidence="5">
    <location>
        <begin position="378"/>
        <end position="399"/>
    </location>
</feature>
<keyword evidence="8" id="KW-1185">Reference proteome</keyword>
<feature type="transmembrane region" description="Helical" evidence="5">
    <location>
        <begin position="20"/>
        <end position="43"/>
    </location>
</feature>
<feature type="transmembrane region" description="Helical" evidence="5">
    <location>
        <begin position="316"/>
        <end position="339"/>
    </location>
</feature>
<dbReference type="InterPro" id="IPR036259">
    <property type="entry name" value="MFS_trans_sf"/>
</dbReference>
<dbReference type="PROSITE" id="PS00216">
    <property type="entry name" value="SUGAR_TRANSPORT_1"/>
    <property type="match status" value="1"/>
</dbReference>
<dbReference type="CDD" id="cd06174">
    <property type="entry name" value="MFS"/>
    <property type="match status" value="1"/>
</dbReference>
<dbReference type="PANTHER" id="PTHR23528">
    <property type="match status" value="1"/>
</dbReference>
<dbReference type="Proteomes" id="UP001279660">
    <property type="component" value="Unassembled WGS sequence"/>
</dbReference>
<gene>
    <name evidence="7" type="ORF">SIL82_08935</name>
</gene>
<sequence length="408" mass="42860">MTVPRPFTPADTSARHWRFLLLFALANAGGTIGYLPLFTVFLPMKVEAVAGVDRLNLFTLVALIGTLAAIGANLGFGWLSDRSVARGHGRRRWLLLGIVGLALSYALFARATSPLGVLLAVVAVQCAANAVLAPLLALMADEIPDAQKGFTGGLLALANPIGAATAWALVKLPGLSETGRLCLLSLAIALLIVPLAFSTARRLPTHAAPIPRAVARRNLAVAWIARLLLQSAGNGLTLYLYYYFADLPPRQAAIDAADFVSRTLVLAYLLPLPCTLLLGRLSDRIGRRKPFLLGAAAVTAGGLAVMALAATRPVAVAGFLVYGVGAQVFMALHGAFWMQELPSERHRGRDLGILNLTNTLPALIGTAVAWLAAMPGSFAPLLFLLSGLTFAGGLVMLMVREPAPAGQG</sequence>
<feature type="domain" description="Major facilitator superfamily (MFS) profile" evidence="6">
    <location>
        <begin position="182"/>
        <end position="408"/>
    </location>
</feature>
<dbReference type="InterPro" id="IPR020846">
    <property type="entry name" value="MFS_dom"/>
</dbReference>
<organism evidence="7 8">
    <name type="scientific">Sphingomonas echinoides</name>
    <dbReference type="NCBI Taxonomy" id="59803"/>
    <lineage>
        <taxon>Bacteria</taxon>
        <taxon>Pseudomonadati</taxon>
        <taxon>Pseudomonadota</taxon>
        <taxon>Alphaproteobacteria</taxon>
        <taxon>Sphingomonadales</taxon>
        <taxon>Sphingomonadaceae</taxon>
        <taxon>Sphingomonas</taxon>
    </lineage>
</organism>
<evidence type="ECO:0000256" key="3">
    <source>
        <dbReference type="ARBA" id="ARBA00022989"/>
    </source>
</evidence>
<evidence type="ECO:0000256" key="2">
    <source>
        <dbReference type="ARBA" id="ARBA00022692"/>
    </source>
</evidence>
<name>A0ABU4PJN9_9SPHN</name>
<dbReference type="RefSeq" id="WP_010403397.1">
    <property type="nucleotide sequence ID" value="NZ_JAWXXV010000001.1"/>
</dbReference>
<feature type="transmembrane region" description="Helical" evidence="5">
    <location>
        <begin position="55"/>
        <end position="80"/>
    </location>
</feature>
<feature type="transmembrane region" description="Helical" evidence="5">
    <location>
        <begin position="291"/>
        <end position="310"/>
    </location>
</feature>
<keyword evidence="3 5" id="KW-1133">Transmembrane helix</keyword>
<proteinExistence type="predicted"/>
<evidence type="ECO:0000313" key="7">
    <source>
        <dbReference type="EMBL" id="MDX5984386.1"/>
    </source>
</evidence>
<keyword evidence="2 5" id="KW-0812">Transmembrane</keyword>
<feature type="transmembrane region" description="Helical" evidence="5">
    <location>
        <begin position="221"/>
        <end position="244"/>
    </location>
</feature>
<dbReference type="Gene3D" id="1.20.1250.20">
    <property type="entry name" value="MFS general substrate transporter like domains"/>
    <property type="match status" value="2"/>
</dbReference>
<dbReference type="PANTHER" id="PTHR23528:SF1">
    <property type="entry name" value="MAJOR FACILITATOR SUPERFAMILY (MFS) PROFILE DOMAIN-CONTAINING PROTEIN"/>
    <property type="match status" value="1"/>
</dbReference>
<comment type="caution">
    <text evidence="7">The sequence shown here is derived from an EMBL/GenBank/DDBJ whole genome shotgun (WGS) entry which is preliminary data.</text>
</comment>
<dbReference type="EMBL" id="JAWXXV010000001">
    <property type="protein sequence ID" value="MDX5984386.1"/>
    <property type="molecule type" value="Genomic_DNA"/>
</dbReference>
<dbReference type="SUPFAM" id="SSF103473">
    <property type="entry name" value="MFS general substrate transporter"/>
    <property type="match status" value="1"/>
</dbReference>
<evidence type="ECO:0000256" key="4">
    <source>
        <dbReference type="ARBA" id="ARBA00023136"/>
    </source>
</evidence>
<feature type="transmembrane region" description="Helical" evidence="5">
    <location>
        <begin position="259"/>
        <end position="279"/>
    </location>
</feature>
<feature type="transmembrane region" description="Helical" evidence="5">
    <location>
        <begin position="115"/>
        <end position="138"/>
    </location>
</feature>
<feature type="transmembrane region" description="Helical" evidence="5">
    <location>
        <begin position="92"/>
        <end position="109"/>
    </location>
</feature>
<protein>
    <submittedName>
        <fullName evidence="7">MFS transporter</fullName>
    </submittedName>
</protein>
<dbReference type="PROSITE" id="PS50850">
    <property type="entry name" value="MFS"/>
    <property type="match status" value="1"/>
</dbReference>
<feature type="transmembrane region" description="Helical" evidence="5">
    <location>
        <begin position="181"/>
        <end position="200"/>
    </location>
</feature>
<comment type="subcellular location">
    <subcellularLocation>
        <location evidence="1">Membrane</location>
        <topology evidence="1">Multi-pass membrane protein</topology>
    </subcellularLocation>
</comment>
<dbReference type="InterPro" id="IPR005829">
    <property type="entry name" value="Sugar_transporter_CS"/>
</dbReference>
<evidence type="ECO:0000313" key="8">
    <source>
        <dbReference type="Proteomes" id="UP001279660"/>
    </source>
</evidence>
<feature type="transmembrane region" description="Helical" evidence="5">
    <location>
        <begin position="351"/>
        <end position="372"/>
    </location>
</feature>
<feature type="transmembrane region" description="Helical" evidence="5">
    <location>
        <begin position="150"/>
        <end position="169"/>
    </location>
</feature>
<reference evidence="7 8" key="1">
    <citation type="submission" date="2023-11" db="EMBL/GenBank/DDBJ databases">
        <title>MicrobeMod: A computational toolkit for identifying prokaryotic methylation and restriction-modification with nanopore sequencing.</title>
        <authorList>
            <person name="Crits-Christoph A."/>
            <person name="Kang S.C."/>
            <person name="Lee H."/>
            <person name="Ostrov N."/>
        </authorList>
    </citation>
    <scope>NUCLEOTIDE SEQUENCE [LARGE SCALE GENOMIC DNA]</scope>
    <source>
        <strain evidence="7 8">ATCC 14820</strain>
    </source>
</reference>
<accession>A0ABU4PJN9</accession>
<dbReference type="Pfam" id="PF07690">
    <property type="entry name" value="MFS_1"/>
    <property type="match status" value="1"/>
</dbReference>
<keyword evidence="4 5" id="KW-0472">Membrane</keyword>
<dbReference type="InterPro" id="IPR011701">
    <property type="entry name" value="MFS"/>
</dbReference>
<evidence type="ECO:0000256" key="5">
    <source>
        <dbReference type="SAM" id="Phobius"/>
    </source>
</evidence>
<evidence type="ECO:0000259" key="6">
    <source>
        <dbReference type="PROSITE" id="PS50850"/>
    </source>
</evidence>
<evidence type="ECO:0000256" key="1">
    <source>
        <dbReference type="ARBA" id="ARBA00004141"/>
    </source>
</evidence>